<dbReference type="PANTHER" id="PTHR31490">
    <property type="entry name" value="GLYCOSYL HYDROLASE"/>
    <property type="match status" value="1"/>
</dbReference>
<evidence type="ECO:0000256" key="3">
    <source>
        <dbReference type="ARBA" id="ARBA00022801"/>
    </source>
</evidence>
<reference evidence="12 13" key="1">
    <citation type="journal article" date="2013" name="PLoS Genet.">
        <title>Comparative genome structure, secondary metabolite, and effector coding capacity across Cochliobolus pathogens.</title>
        <authorList>
            <person name="Condon B.J."/>
            <person name="Leng Y."/>
            <person name="Wu D."/>
            <person name="Bushley K.E."/>
            <person name="Ohm R.A."/>
            <person name="Otillar R."/>
            <person name="Martin J."/>
            <person name="Schackwitz W."/>
            <person name="Grimwood J."/>
            <person name="MohdZainudin N."/>
            <person name="Xue C."/>
            <person name="Wang R."/>
            <person name="Manning V.A."/>
            <person name="Dhillon B."/>
            <person name="Tu Z.J."/>
            <person name="Steffenson B.J."/>
            <person name="Salamov A."/>
            <person name="Sun H."/>
            <person name="Lowry S."/>
            <person name="LaButti K."/>
            <person name="Han J."/>
            <person name="Copeland A."/>
            <person name="Lindquist E."/>
            <person name="Barry K."/>
            <person name="Schmutz J."/>
            <person name="Baker S.E."/>
            <person name="Ciuffetti L.M."/>
            <person name="Grigoriev I.V."/>
            <person name="Zhong S."/>
            <person name="Turgeon B.G."/>
        </authorList>
    </citation>
    <scope>NUCLEOTIDE SEQUENCE [LARGE SCALE GENOMIC DNA]</scope>
    <source>
        <strain evidence="12 13">26-R-13</strain>
    </source>
</reference>
<evidence type="ECO:0000256" key="7">
    <source>
        <dbReference type="RuleBase" id="RU361174"/>
    </source>
</evidence>
<dbReference type="GO" id="GO:0030248">
    <property type="term" value="F:cellulose binding"/>
    <property type="evidence" value="ECO:0007669"/>
    <property type="project" value="InterPro"/>
</dbReference>
<dbReference type="Pfam" id="PF00734">
    <property type="entry name" value="CBM_1"/>
    <property type="match status" value="1"/>
</dbReference>
<dbReference type="InterPro" id="IPR044846">
    <property type="entry name" value="GH10"/>
</dbReference>
<dbReference type="PROSITE" id="PS51760">
    <property type="entry name" value="GH10_2"/>
    <property type="match status" value="1"/>
</dbReference>
<evidence type="ECO:0000256" key="4">
    <source>
        <dbReference type="ARBA" id="ARBA00023277"/>
    </source>
</evidence>
<protein>
    <recommendedName>
        <fullName evidence="7">Beta-xylanase</fullName>
        <ecNumber evidence="7">3.2.1.8</ecNumber>
    </recommendedName>
</protein>
<sequence length="517" mass="53226">MHFRDASIYMAVVGLTSTTALAAVAPFGQCGGVNYKGDSACASGSHCVKYNDWYSQCIPGGESAAPSPSLPSKAPAMEPNGTAPVATPASSPTEDESCDADEEGGDANTDAKEGDDESCDADEEGGDADTAGNEGDDESCEADDEPVPSPSAAANTGGNTGVKPAVSPSPSPSSAAGSGGNSGVKPTPSPSPATGSGGNTPAPNVAGSGRNGAKCSLDAAFKAKGKKYVGVATDQYTLSAGKNKEIIVDNFGCVTPENSMKWDATERSEGQFTLDGANALVSFATGNGKLIRGHTTVWYSQLASWVTQIRDKAKLEEVMVNHIKKLVGTYAGKIYAWDVVNEIFDEQGGFRSSVFYNVLGEGFVSTAFHAAHQADPLAKRYINDYNLDGANYAKTKGMITHVKKWIADGVPIDGIGSQSHLSSPGTLFPISGVPAALQALCEAAPECAVTELDINHGKPADWVTVFDACADIKNCVGVTVWGVSDTNSWIGAAGGPLLFDGSFTAKPSYNELCSALA</sequence>
<dbReference type="GeneID" id="19150917"/>
<comment type="similarity">
    <text evidence="1 7">Belongs to the glycosyl hydrolase 10 (cellulase F) family.</text>
</comment>
<comment type="catalytic activity">
    <reaction evidence="7">
        <text>Endohydrolysis of (1-&gt;4)-beta-D-xylosidic linkages in xylans.</text>
        <dbReference type="EC" id="3.2.1.8"/>
    </reaction>
</comment>
<dbReference type="PROSITE" id="PS00562">
    <property type="entry name" value="CBM1_1"/>
    <property type="match status" value="1"/>
</dbReference>
<feature type="compositionally biased region" description="Acidic residues" evidence="8">
    <location>
        <begin position="113"/>
        <end position="127"/>
    </location>
</feature>
<keyword evidence="3 7" id="KW-0378">Hydrolase</keyword>
<dbReference type="KEGG" id="bze:COCCADRAFT_7853"/>
<dbReference type="OrthoDB" id="3055998at2759"/>
<feature type="signal peptide" evidence="9">
    <location>
        <begin position="1"/>
        <end position="22"/>
    </location>
</feature>
<feature type="region of interest" description="Disordered" evidence="8">
    <location>
        <begin position="62"/>
        <end position="210"/>
    </location>
</feature>
<dbReference type="eggNOG" id="ENOG502QSCW">
    <property type="taxonomic scope" value="Eukaryota"/>
</dbReference>
<feature type="chain" id="PRO_5004885856" description="Beta-xylanase" evidence="9">
    <location>
        <begin position="23"/>
        <end position="517"/>
    </location>
</feature>
<dbReference type="Proteomes" id="UP000053841">
    <property type="component" value="Unassembled WGS sequence"/>
</dbReference>
<dbReference type="InterPro" id="IPR001000">
    <property type="entry name" value="GH10_dom"/>
</dbReference>
<accession>W6XXM8</accession>
<dbReference type="Pfam" id="PF00331">
    <property type="entry name" value="Glyco_hydro_10"/>
    <property type="match status" value="1"/>
</dbReference>
<dbReference type="AlphaFoldDB" id="W6XXM8"/>
<feature type="compositionally biased region" description="Acidic residues" evidence="8">
    <location>
        <begin position="134"/>
        <end position="146"/>
    </location>
</feature>
<proteinExistence type="inferred from homology"/>
<dbReference type="Gene3D" id="3.20.20.80">
    <property type="entry name" value="Glycosidases"/>
    <property type="match status" value="1"/>
</dbReference>
<evidence type="ECO:0000256" key="5">
    <source>
        <dbReference type="ARBA" id="ARBA00023295"/>
    </source>
</evidence>
<keyword evidence="2 9" id="KW-0732">Signal</keyword>
<dbReference type="InterPro" id="IPR000254">
    <property type="entry name" value="CBD"/>
</dbReference>
<keyword evidence="4 7" id="KW-0119">Carbohydrate metabolism</keyword>
<keyword evidence="13" id="KW-1185">Reference proteome</keyword>
<dbReference type="GO" id="GO:0031176">
    <property type="term" value="F:endo-1,4-beta-xylanase activity"/>
    <property type="evidence" value="ECO:0007669"/>
    <property type="project" value="UniProtKB-EC"/>
</dbReference>
<evidence type="ECO:0000256" key="8">
    <source>
        <dbReference type="SAM" id="MobiDB-lite"/>
    </source>
</evidence>
<feature type="compositionally biased region" description="Low complexity" evidence="8">
    <location>
        <begin position="161"/>
        <end position="176"/>
    </location>
</feature>
<dbReference type="SMART" id="SM00236">
    <property type="entry name" value="fCBD"/>
    <property type="match status" value="1"/>
</dbReference>
<feature type="domain" description="CBM1" evidence="10">
    <location>
        <begin position="22"/>
        <end position="58"/>
    </location>
</feature>
<evidence type="ECO:0000256" key="9">
    <source>
        <dbReference type="SAM" id="SignalP"/>
    </source>
</evidence>
<feature type="compositionally biased region" description="Low complexity" evidence="8">
    <location>
        <begin position="63"/>
        <end position="76"/>
    </location>
</feature>
<name>W6XXM8_COCC2</name>
<dbReference type="GO" id="GO:0000272">
    <property type="term" value="P:polysaccharide catabolic process"/>
    <property type="evidence" value="ECO:0007669"/>
    <property type="project" value="UniProtKB-KW"/>
</dbReference>
<feature type="domain" description="GH10" evidence="11">
    <location>
        <begin position="211"/>
        <end position="515"/>
    </location>
</feature>
<dbReference type="RefSeq" id="XP_007715651.1">
    <property type="nucleotide sequence ID" value="XM_007717461.1"/>
</dbReference>
<dbReference type="PRINTS" id="PR00134">
    <property type="entry name" value="GLHYDRLASE10"/>
</dbReference>
<evidence type="ECO:0000256" key="2">
    <source>
        <dbReference type="ARBA" id="ARBA00022729"/>
    </source>
</evidence>
<dbReference type="InterPro" id="IPR035971">
    <property type="entry name" value="CBD_sf"/>
</dbReference>
<evidence type="ECO:0000259" key="11">
    <source>
        <dbReference type="PROSITE" id="PS51760"/>
    </source>
</evidence>
<evidence type="ECO:0000313" key="13">
    <source>
        <dbReference type="Proteomes" id="UP000053841"/>
    </source>
</evidence>
<dbReference type="HOGENOM" id="CLU_020161_2_1_1"/>
<feature type="compositionally biased region" description="Acidic residues" evidence="8">
    <location>
        <begin position="93"/>
        <end position="105"/>
    </location>
</feature>
<organism evidence="12 13">
    <name type="scientific">Cochliobolus carbonum (strain 26-R-13)</name>
    <name type="common">Maize leaf spot fungus</name>
    <name type="synonym">Bipolaris zeicola</name>
    <dbReference type="NCBI Taxonomy" id="930089"/>
    <lineage>
        <taxon>Eukaryota</taxon>
        <taxon>Fungi</taxon>
        <taxon>Dikarya</taxon>
        <taxon>Ascomycota</taxon>
        <taxon>Pezizomycotina</taxon>
        <taxon>Dothideomycetes</taxon>
        <taxon>Pleosporomycetidae</taxon>
        <taxon>Pleosporales</taxon>
        <taxon>Pleosporineae</taxon>
        <taxon>Pleosporaceae</taxon>
        <taxon>Bipolaris</taxon>
    </lineage>
</organism>
<evidence type="ECO:0000256" key="6">
    <source>
        <dbReference type="ARBA" id="ARBA00023326"/>
    </source>
</evidence>
<dbReference type="SUPFAM" id="SSF57180">
    <property type="entry name" value="Cellulose-binding domain"/>
    <property type="match status" value="1"/>
</dbReference>
<evidence type="ECO:0000256" key="1">
    <source>
        <dbReference type="ARBA" id="ARBA00007495"/>
    </source>
</evidence>
<dbReference type="PANTHER" id="PTHR31490:SF76">
    <property type="entry name" value="ENDO-1,4-BETA-XYLANASE C"/>
    <property type="match status" value="1"/>
</dbReference>
<keyword evidence="5 7" id="KW-0326">Glycosidase</keyword>
<dbReference type="InterPro" id="IPR017853">
    <property type="entry name" value="GH"/>
</dbReference>
<dbReference type="GO" id="GO:0005576">
    <property type="term" value="C:extracellular region"/>
    <property type="evidence" value="ECO:0007669"/>
    <property type="project" value="InterPro"/>
</dbReference>
<dbReference type="EMBL" id="KI964718">
    <property type="protein sequence ID" value="EUC30040.1"/>
    <property type="molecule type" value="Genomic_DNA"/>
</dbReference>
<keyword evidence="6 7" id="KW-0624">Polysaccharide degradation</keyword>
<dbReference type="PROSITE" id="PS51164">
    <property type="entry name" value="CBM1_2"/>
    <property type="match status" value="1"/>
</dbReference>
<dbReference type="SMART" id="SM00633">
    <property type="entry name" value="Glyco_10"/>
    <property type="match status" value="1"/>
</dbReference>
<gene>
    <name evidence="12" type="ORF">COCCADRAFT_7853</name>
</gene>
<evidence type="ECO:0000313" key="12">
    <source>
        <dbReference type="EMBL" id="EUC30040.1"/>
    </source>
</evidence>
<dbReference type="EC" id="3.2.1.8" evidence="7"/>
<evidence type="ECO:0000259" key="10">
    <source>
        <dbReference type="PROSITE" id="PS51164"/>
    </source>
</evidence>
<dbReference type="SUPFAM" id="SSF51445">
    <property type="entry name" value="(Trans)glycosidases"/>
    <property type="match status" value="1"/>
</dbReference>